<proteinExistence type="predicted"/>
<dbReference type="InterPro" id="IPR003439">
    <property type="entry name" value="ABC_transporter-like_ATP-bd"/>
</dbReference>
<evidence type="ECO:0000256" key="2">
    <source>
        <dbReference type="ARBA" id="ARBA00022840"/>
    </source>
</evidence>
<dbReference type="CDD" id="cd00267">
    <property type="entry name" value="ABC_ATPase"/>
    <property type="match status" value="1"/>
</dbReference>
<dbReference type="InterPro" id="IPR051396">
    <property type="entry name" value="Bact_Antivir_Def_Nuclease"/>
</dbReference>
<feature type="domain" description="ABC transporter" evidence="3">
    <location>
        <begin position="5"/>
        <end position="341"/>
    </location>
</feature>
<comment type="caution">
    <text evidence="4">The sequence shown here is derived from an EMBL/GenBank/DDBJ whole genome shotgun (WGS) entry which is preliminary data.</text>
</comment>
<dbReference type="InterPro" id="IPR041685">
    <property type="entry name" value="AAA_GajA/Old/RecF-like"/>
</dbReference>
<dbReference type="EMBL" id="QRQE01000045">
    <property type="protein sequence ID" value="RHM71616.1"/>
    <property type="molecule type" value="Genomic_DNA"/>
</dbReference>
<gene>
    <name evidence="4" type="ORF">DWZ50_15200</name>
</gene>
<dbReference type="SUPFAM" id="SSF52540">
    <property type="entry name" value="P-loop containing nucleoside triphosphate hydrolases"/>
    <property type="match status" value="1"/>
</dbReference>
<dbReference type="PANTHER" id="PTHR43581">
    <property type="entry name" value="ATP/GTP PHOSPHATASE"/>
    <property type="match status" value="1"/>
</dbReference>
<dbReference type="SMART" id="SM00382">
    <property type="entry name" value="AAA"/>
    <property type="match status" value="1"/>
</dbReference>
<dbReference type="GO" id="GO:0016887">
    <property type="term" value="F:ATP hydrolysis activity"/>
    <property type="evidence" value="ECO:0007669"/>
    <property type="project" value="InterPro"/>
</dbReference>
<protein>
    <recommendedName>
        <fullName evidence="3">ABC transporter domain-containing protein</fullName>
    </recommendedName>
</protein>
<dbReference type="Gene3D" id="3.40.50.300">
    <property type="entry name" value="P-loop containing nucleotide triphosphate hydrolases"/>
    <property type="match status" value="1"/>
</dbReference>
<dbReference type="InterPro" id="IPR003593">
    <property type="entry name" value="AAA+_ATPase"/>
</dbReference>
<organism evidence="4 5">
    <name type="scientific">Mediterraneibacter gnavus</name>
    <name type="common">Ruminococcus gnavus</name>
    <dbReference type="NCBI Taxonomy" id="33038"/>
    <lineage>
        <taxon>Bacteria</taxon>
        <taxon>Bacillati</taxon>
        <taxon>Bacillota</taxon>
        <taxon>Clostridia</taxon>
        <taxon>Lachnospirales</taxon>
        <taxon>Lachnospiraceae</taxon>
        <taxon>Mediterraneibacter</taxon>
    </lineage>
</organism>
<dbReference type="RefSeq" id="WP_118445052.1">
    <property type="nucleotide sequence ID" value="NZ_QRQE01000045.1"/>
</dbReference>
<dbReference type="GO" id="GO:0005524">
    <property type="term" value="F:ATP binding"/>
    <property type="evidence" value="ECO:0007669"/>
    <property type="project" value="UniProtKB-KW"/>
</dbReference>
<accession>A0A415S6D2</accession>
<sequence length="573" mass="65413">MINKIELHDFKNVKEFNTELKSINILIGENNSGKSSVLQGIHFSLMAEVIRRKNGMETVSENDLLYLPSSNIICLRHDHPYTVSTGNNSNLTVYMKEKNDDEDDSKISIEIRKGRNPGNLSIKTNGSNVIRNKMFQGSKLYSMYVPGISGIPIKETLVSRAVLRSAVARGDANMYIRNIMYYLKIDGKLEELNKYLKAVFQDITIRIPFNPDNDINIQVDIGIKTYEGKNIDVPIEQAGTGMLQILQILAYVLYFEPKLLLLDEPDEHLHPNNQRILAEVLEKISEEKGIQIILCTHSRHLLAALGDSGKIIWMKDGKIKDENADVNKFEILMDIGALDKFDEILGGKYQCVYLTEDSNVQMSEILLKHNGIEDTLVFPFKGCGNIAMVMMLAEFIHQVTPNCYIVIHRDRDLLLDKEVEEVCKKIQGDKIIPFITEQSDIEAYFVTAKHISRVLGIEKTQAEEWIDELIKENETEIIIDYSNKRNEAHKSNIYTRRKSPEKWTDAKKTLDDAKKKNGGKIPPELVKGKFLKKKINGAMKKKWGYERQIISDSDAIDSPRLKEIAELLRENKL</sequence>
<dbReference type="Proteomes" id="UP000285610">
    <property type="component" value="Unassembled WGS sequence"/>
</dbReference>
<evidence type="ECO:0000313" key="4">
    <source>
        <dbReference type="EMBL" id="RHM71616.1"/>
    </source>
</evidence>
<evidence type="ECO:0000259" key="3">
    <source>
        <dbReference type="PROSITE" id="PS50893"/>
    </source>
</evidence>
<keyword evidence="1" id="KW-0547">Nucleotide-binding</keyword>
<dbReference type="Pfam" id="PF13175">
    <property type="entry name" value="AAA_15"/>
    <property type="match status" value="2"/>
</dbReference>
<keyword evidence="2" id="KW-0067">ATP-binding</keyword>
<dbReference type="PANTHER" id="PTHR43581:SF4">
    <property type="entry name" value="ATP_GTP PHOSPHATASE"/>
    <property type="match status" value="1"/>
</dbReference>
<dbReference type="AlphaFoldDB" id="A0A415S6D2"/>
<dbReference type="PROSITE" id="PS50893">
    <property type="entry name" value="ABC_TRANSPORTER_2"/>
    <property type="match status" value="1"/>
</dbReference>
<dbReference type="InterPro" id="IPR027417">
    <property type="entry name" value="P-loop_NTPase"/>
</dbReference>
<evidence type="ECO:0000313" key="5">
    <source>
        <dbReference type="Proteomes" id="UP000285610"/>
    </source>
</evidence>
<name>A0A415S6D2_MEDGN</name>
<reference evidence="4 5" key="1">
    <citation type="submission" date="2018-08" db="EMBL/GenBank/DDBJ databases">
        <title>A genome reference for cultivated species of the human gut microbiota.</title>
        <authorList>
            <person name="Zou Y."/>
            <person name="Xue W."/>
            <person name="Luo G."/>
        </authorList>
    </citation>
    <scope>NUCLEOTIDE SEQUENCE [LARGE SCALE GENOMIC DNA]</scope>
    <source>
        <strain evidence="4 5">AF33-12</strain>
    </source>
</reference>
<evidence type="ECO:0000256" key="1">
    <source>
        <dbReference type="ARBA" id="ARBA00022741"/>
    </source>
</evidence>